<protein>
    <recommendedName>
        <fullName evidence="4">Protein kinase domain-containing protein</fullName>
    </recommendedName>
</protein>
<evidence type="ECO:0000256" key="3">
    <source>
        <dbReference type="SAM" id="MobiDB-lite"/>
    </source>
</evidence>
<dbReference type="GO" id="GO:0005524">
    <property type="term" value="F:ATP binding"/>
    <property type="evidence" value="ECO:0007669"/>
    <property type="project" value="UniProtKB-KW"/>
</dbReference>
<dbReference type="InterPro" id="IPR011009">
    <property type="entry name" value="Kinase-like_dom_sf"/>
</dbReference>
<dbReference type="GO" id="GO:0004672">
    <property type="term" value="F:protein kinase activity"/>
    <property type="evidence" value="ECO:0007669"/>
    <property type="project" value="InterPro"/>
</dbReference>
<sequence length="307" mass="34138">MTEFRRTQVVPWRLVACGTGAGTPWHRALAQAKTDLGTNLSTGTCGLRYEPWHGHGRTKQTAERIRPLAQGVAGIQKRIMHSIVVAEDLGLSSITLDIRWFVDEKWRKSSKRTVVGSWGASVLQEGFFGAPNGVDEEGEEDDGGEEDEKGLGNHRISGAAENTWYSRASSVRDQSAIKDDAKLERAFLDAGIYSFDLEDLLRASAEVLGKGSVGTSYKAVLEEGTTVVVKRLKDVVVTKREFEVQMEGLRKVNHENIVPLRAFYYSKDEKLLVYDFMPAGSLSALLHEAVYLPWYLQKNAQSYQKAV</sequence>
<feature type="region of interest" description="Disordered" evidence="3">
    <location>
        <begin position="129"/>
        <end position="154"/>
    </location>
</feature>
<dbReference type="FunFam" id="3.30.200.20:FF:000307">
    <property type="entry name" value="pollen receptor-like kinase 1"/>
    <property type="match status" value="1"/>
</dbReference>
<evidence type="ECO:0000256" key="2">
    <source>
        <dbReference type="ARBA" id="ARBA00022840"/>
    </source>
</evidence>
<name>A0AAP0IGC8_9MAGN</name>
<dbReference type="Pfam" id="PF00069">
    <property type="entry name" value="Pkinase"/>
    <property type="match status" value="1"/>
</dbReference>
<feature type="compositionally biased region" description="Acidic residues" evidence="3">
    <location>
        <begin position="134"/>
        <end position="148"/>
    </location>
</feature>
<dbReference type="Gene3D" id="3.30.200.20">
    <property type="entry name" value="Phosphorylase Kinase, domain 1"/>
    <property type="match status" value="1"/>
</dbReference>
<proteinExistence type="predicted"/>
<evidence type="ECO:0000259" key="4">
    <source>
        <dbReference type="PROSITE" id="PS50011"/>
    </source>
</evidence>
<keyword evidence="2" id="KW-0067">ATP-binding</keyword>
<dbReference type="EMBL" id="JBBNAF010000009">
    <property type="protein sequence ID" value="KAK9114837.1"/>
    <property type="molecule type" value="Genomic_DNA"/>
</dbReference>
<dbReference type="PANTHER" id="PTHR48010">
    <property type="entry name" value="OS05G0588300 PROTEIN"/>
    <property type="match status" value="1"/>
</dbReference>
<keyword evidence="1" id="KW-0547">Nucleotide-binding</keyword>
<comment type="caution">
    <text evidence="5">The sequence shown here is derived from an EMBL/GenBank/DDBJ whole genome shotgun (WGS) entry which is preliminary data.</text>
</comment>
<dbReference type="AlphaFoldDB" id="A0AAP0IGC8"/>
<evidence type="ECO:0000313" key="6">
    <source>
        <dbReference type="Proteomes" id="UP001420932"/>
    </source>
</evidence>
<reference evidence="5 6" key="1">
    <citation type="submission" date="2024-01" db="EMBL/GenBank/DDBJ databases">
        <title>Genome assemblies of Stephania.</title>
        <authorList>
            <person name="Yang L."/>
        </authorList>
    </citation>
    <scope>NUCLEOTIDE SEQUENCE [LARGE SCALE GENOMIC DNA]</scope>
    <source>
        <strain evidence="5">YNDBR</strain>
        <tissue evidence="5">Leaf</tissue>
    </source>
</reference>
<accession>A0AAP0IGC8</accession>
<dbReference type="PANTHER" id="PTHR48010:SF55">
    <property type="entry name" value="OS01G0607900 PROTEIN"/>
    <property type="match status" value="1"/>
</dbReference>
<dbReference type="InterPro" id="IPR000719">
    <property type="entry name" value="Prot_kinase_dom"/>
</dbReference>
<organism evidence="5 6">
    <name type="scientific">Stephania yunnanensis</name>
    <dbReference type="NCBI Taxonomy" id="152371"/>
    <lineage>
        <taxon>Eukaryota</taxon>
        <taxon>Viridiplantae</taxon>
        <taxon>Streptophyta</taxon>
        <taxon>Embryophyta</taxon>
        <taxon>Tracheophyta</taxon>
        <taxon>Spermatophyta</taxon>
        <taxon>Magnoliopsida</taxon>
        <taxon>Ranunculales</taxon>
        <taxon>Menispermaceae</taxon>
        <taxon>Menispermoideae</taxon>
        <taxon>Cissampelideae</taxon>
        <taxon>Stephania</taxon>
    </lineage>
</organism>
<dbReference type="PROSITE" id="PS50011">
    <property type="entry name" value="PROTEIN_KINASE_DOM"/>
    <property type="match status" value="1"/>
</dbReference>
<dbReference type="Proteomes" id="UP001420932">
    <property type="component" value="Unassembled WGS sequence"/>
</dbReference>
<evidence type="ECO:0000256" key="1">
    <source>
        <dbReference type="ARBA" id="ARBA00022741"/>
    </source>
</evidence>
<dbReference type="InterPro" id="IPR050994">
    <property type="entry name" value="At_inactive_RLKs"/>
</dbReference>
<evidence type="ECO:0000313" key="5">
    <source>
        <dbReference type="EMBL" id="KAK9114837.1"/>
    </source>
</evidence>
<dbReference type="SUPFAM" id="SSF56112">
    <property type="entry name" value="Protein kinase-like (PK-like)"/>
    <property type="match status" value="1"/>
</dbReference>
<feature type="domain" description="Protein kinase" evidence="4">
    <location>
        <begin position="202"/>
        <end position="307"/>
    </location>
</feature>
<keyword evidence="6" id="KW-1185">Reference proteome</keyword>
<gene>
    <name evidence="5" type="ORF">Syun_021634</name>
</gene>